<evidence type="ECO:0000256" key="8">
    <source>
        <dbReference type="ARBA" id="ARBA00046432"/>
    </source>
</evidence>
<dbReference type="GO" id="GO:0005085">
    <property type="term" value="F:guanyl-nucleotide exchange factor activity"/>
    <property type="evidence" value="ECO:0007669"/>
    <property type="project" value="TreeGrafter"/>
</dbReference>
<gene>
    <name evidence="9" type="ORF">V8G54_002438</name>
</gene>
<keyword evidence="4" id="KW-0396">Initiation factor</keyword>
<comment type="similarity">
    <text evidence="2">Belongs to the eIF-2B gamma/epsilon subunits family.</text>
</comment>
<organism evidence="9 10">
    <name type="scientific">Vigna mungo</name>
    <name type="common">Black gram</name>
    <name type="synonym">Phaseolus mungo</name>
    <dbReference type="NCBI Taxonomy" id="3915"/>
    <lineage>
        <taxon>Eukaryota</taxon>
        <taxon>Viridiplantae</taxon>
        <taxon>Streptophyta</taxon>
        <taxon>Embryophyta</taxon>
        <taxon>Tracheophyta</taxon>
        <taxon>Spermatophyta</taxon>
        <taxon>Magnoliopsida</taxon>
        <taxon>eudicotyledons</taxon>
        <taxon>Gunneridae</taxon>
        <taxon>Pentapetalae</taxon>
        <taxon>rosids</taxon>
        <taxon>fabids</taxon>
        <taxon>Fabales</taxon>
        <taxon>Fabaceae</taxon>
        <taxon>Papilionoideae</taxon>
        <taxon>50 kb inversion clade</taxon>
        <taxon>NPAAA clade</taxon>
        <taxon>indigoferoid/millettioid clade</taxon>
        <taxon>Phaseoleae</taxon>
        <taxon>Vigna</taxon>
    </lineage>
</organism>
<protein>
    <recommendedName>
        <fullName evidence="6">Translation initiation factor eIF2B subunit gamma</fullName>
    </recommendedName>
    <alternativeName>
        <fullName evidence="7">eIF2B GDP-GTP exchange factor subunit gamma</fullName>
    </alternativeName>
</protein>
<keyword evidence="5" id="KW-0648">Protein biosynthesis</keyword>
<proteinExistence type="inferred from homology"/>
<evidence type="ECO:0000256" key="1">
    <source>
        <dbReference type="ARBA" id="ARBA00004514"/>
    </source>
</evidence>
<evidence type="ECO:0000256" key="5">
    <source>
        <dbReference type="ARBA" id="ARBA00022917"/>
    </source>
</evidence>
<dbReference type="GO" id="GO:0005829">
    <property type="term" value="C:cytosol"/>
    <property type="evidence" value="ECO:0007669"/>
    <property type="project" value="UniProtKB-SubCell"/>
</dbReference>
<reference evidence="9 10" key="1">
    <citation type="journal article" date="2023" name="Life. Sci Alliance">
        <title>Evolutionary insights into 3D genome organization and epigenetic landscape of Vigna mungo.</title>
        <authorList>
            <person name="Junaid A."/>
            <person name="Singh B."/>
            <person name="Bhatia S."/>
        </authorList>
    </citation>
    <scope>NUCLEOTIDE SEQUENCE [LARGE SCALE GENOMIC DNA]</scope>
    <source>
        <strain evidence="9">Urdbean</strain>
    </source>
</reference>
<dbReference type="InterPro" id="IPR015943">
    <property type="entry name" value="WD40/YVTN_repeat-like_dom_sf"/>
</dbReference>
<dbReference type="GO" id="GO:0005851">
    <property type="term" value="C:eukaryotic translation initiation factor 2B complex"/>
    <property type="evidence" value="ECO:0007669"/>
    <property type="project" value="TreeGrafter"/>
</dbReference>
<dbReference type="InterPro" id="IPR051960">
    <property type="entry name" value="eIF2B_gamma"/>
</dbReference>
<dbReference type="Gene3D" id="2.130.10.10">
    <property type="entry name" value="YVTN repeat-like/Quinoprotein amine dehydrogenase"/>
    <property type="match status" value="1"/>
</dbReference>
<dbReference type="GO" id="GO:0003743">
    <property type="term" value="F:translation initiation factor activity"/>
    <property type="evidence" value="ECO:0007669"/>
    <property type="project" value="UniProtKB-KW"/>
</dbReference>
<dbReference type="GO" id="GO:0002183">
    <property type="term" value="P:cytoplasmic translational initiation"/>
    <property type="evidence" value="ECO:0007669"/>
    <property type="project" value="TreeGrafter"/>
</dbReference>
<dbReference type="SUPFAM" id="SSF53448">
    <property type="entry name" value="Nucleotide-diphospho-sugar transferases"/>
    <property type="match status" value="1"/>
</dbReference>
<keyword evidence="3" id="KW-0963">Cytoplasm</keyword>
<dbReference type="Proteomes" id="UP001374535">
    <property type="component" value="Chromosome 1"/>
</dbReference>
<evidence type="ECO:0000256" key="2">
    <source>
        <dbReference type="ARBA" id="ARBA00007878"/>
    </source>
</evidence>
<evidence type="ECO:0000256" key="3">
    <source>
        <dbReference type="ARBA" id="ARBA00022490"/>
    </source>
</evidence>
<dbReference type="Gene3D" id="3.90.550.10">
    <property type="entry name" value="Spore Coat Polysaccharide Biosynthesis Protein SpsA, Chain A"/>
    <property type="match status" value="1"/>
</dbReference>
<evidence type="ECO:0000256" key="6">
    <source>
        <dbReference type="ARBA" id="ARBA00044196"/>
    </source>
</evidence>
<dbReference type="SUPFAM" id="SSF50978">
    <property type="entry name" value="WD40 repeat-like"/>
    <property type="match status" value="1"/>
</dbReference>
<keyword evidence="10" id="KW-1185">Reference proteome</keyword>
<comment type="subunit">
    <text evidence="8">Component of the translation initiation factor 2B (eIF2B) complex which is a heterodecamer of two sets of five different subunits: alpha, beta, gamma, delta and epsilon. Subunits alpha, beta and delta comprise a regulatory subcomplex and subunits epsilon and gamma comprise a catalytic subcomplex. Within the complex, the hexameric regulatory complex resides at the center, with the two heterodimeric catalytic subcomplexes bound on opposite sides.</text>
</comment>
<dbReference type="AlphaFoldDB" id="A0AAQ3P9U2"/>
<evidence type="ECO:0000313" key="10">
    <source>
        <dbReference type="Proteomes" id="UP001374535"/>
    </source>
</evidence>
<dbReference type="PANTHER" id="PTHR45989">
    <property type="entry name" value="TRANSLATION INITIATION FACTOR EIF-2B SUBUNIT GAMMA"/>
    <property type="match status" value="1"/>
</dbReference>
<dbReference type="InterPro" id="IPR036322">
    <property type="entry name" value="WD40_repeat_dom_sf"/>
</dbReference>
<name>A0AAQ3P9U2_VIGMU</name>
<dbReference type="PANTHER" id="PTHR45989:SF1">
    <property type="entry name" value="TRANSLATION INITIATION FACTOR EIF-2B SUBUNIT GAMMA"/>
    <property type="match status" value="1"/>
</dbReference>
<evidence type="ECO:0000256" key="4">
    <source>
        <dbReference type="ARBA" id="ARBA00022540"/>
    </source>
</evidence>
<dbReference type="InterPro" id="IPR029044">
    <property type="entry name" value="Nucleotide-diphossugar_trans"/>
</dbReference>
<sequence length="482" mass="53376">MKQSPSKKSDECVEERNEFDCRFVQEILLGLTLKPQSQSLTPLFSHPSHLSSIKIVVVSGSVVASGSDDDTIHLYDLSATSSLGSLHQHSTSVNLPFPRNLISANSVDSLAIFDADNFIHLTMLSVHCNAAINDLALHSSGERALTVALTIDSPSSTSSAVPQLLLAPRQGSYSDQEKGFVHQTEDARIFFELECSKIVLCAALARVLGVGCGRGEAFFDSKPWLDSDCEDDFYRVNGGKDFLKINRVYTPEDVGTVGTIRAISHHLTAKDNLVVSGDLITDVPLGAVAATHKRHDAIGYHASRIEIRADMMDAHLYASILQEVLDQKSAFHSLKHDVLPYLFRSQLKSEVLFNGMPQVEENGTEKVISQSNQQMLSQILANASEPTFHLRHALGSYSYTSDRNYPQMLCVYCWKQQSMVKFLRCGGNSYNGEEQPSGNMIEENKLESLEEQRSDEAKAHGWWLEIDDDTIEPESGTLMMIY</sequence>
<evidence type="ECO:0000256" key="7">
    <source>
        <dbReference type="ARBA" id="ARBA00044229"/>
    </source>
</evidence>
<evidence type="ECO:0000313" key="9">
    <source>
        <dbReference type="EMBL" id="WVZ23894.1"/>
    </source>
</evidence>
<dbReference type="EMBL" id="CP144700">
    <property type="protein sequence ID" value="WVZ23894.1"/>
    <property type="molecule type" value="Genomic_DNA"/>
</dbReference>
<comment type="subcellular location">
    <subcellularLocation>
        <location evidence="1">Cytoplasm</location>
        <location evidence="1">Cytosol</location>
    </subcellularLocation>
</comment>
<accession>A0AAQ3P9U2</accession>